<comment type="caution">
    <text evidence="2">The sequence shown here is derived from an EMBL/GenBank/DDBJ whole genome shotgun (WGS) entry which is preliminary data.</text>
</comment>
<dbReference type="PANTHER" id="PTHR47099">
    <property type="entry name" value="METHYLCOBAMIDE:COM METHYLTRANSFERASE MTBA"/>
    <property type="match status" value="1"/>
</dbReference>
<dbReference type="Pfam" id="PF01208">
    <property type="entry name" value="URO-D"/>
    <property type="match status" value="1"/>
</dbReference>
<protein>
    <recommendedName>
        <fullName evidence="1">Uroporphyrinogen decarboxylase (URO-D) domain-containing protein</fullName>
    </recommendedName>
</protein>
<dbReference type="GO" id="GO:0006779">
    <property type="term" value="P:porphyrin-containing compound biosynthetic process"/>
    <property type="evidence" value="ECO:0007669"/>
    <property type="project" value="InterPro"/>
</dbReference>
<gene>
    <name evidence="2" type="ORF">S06H3_53570</name>
</gene>
<dbReference type="AlphaFoldDB" id="X1QRJ9"/>
<evidence type="ECO:0000259" key="1">
    <source>
        <dbReference type="Pfam" id="PF01208"/>
    </source>
</evidence>
<dbReference type="Gene3D" id="3.20.20.210">
    <property type="match status" value="1"/>
</dbReference>
<evidence type="ECO:0000313" key="2">
    <source>
        <dbReference type="EMBL" id="GAI57421.1"/>
    </source>
</evidence>
<dbReference type="InterPro" id="IPR000257">
    <property type="entry name" value="Uroporphyrinogen_deCOase"/>
</dbReference>
<sequence length="77" mass="8076">MGGPVDHVPPTCVTQVGIVEAMEATGATWPEAHKDPEKMAQLGASLYKLAGVETARIPFCLTVQAEVLGCKVDLGKI</sequence>
<dbReference type="PANTHER" id="PTHR47099:SF1">
    <property type="entry name" value="METHYLCOBAMIDE:COM METHYLTRANSFERASE MTBA"/>
    <property type="match status" value="1"/>
</dbReference>
<dbReference type="InterPro" id="IPR038071">
    <property type="entry name" value="UROD/MetE-like_sf"/>
</dbReference>
<reference evidence="2" key="1">
    <citation type="journal article" date="2014" name="Front. Microbiol.">
        <title>High frequency of phylogenetically diverse reductive dehalogenase-homologous genes in deep subseafloor sedimentary metagenomes.</title>
        <authorList>
            <person name="Kawai M."/>
            <person name="Futagami T."/>
            <person name="Toyoda A."/>
            <person name="Takaki Y."/>
            <person name="Nishi S."/>
            <person name="Hori S."/>
            <person name="Arai W."/>
            <person name="Tsubouchi T."/>
            <person name="Morono Y."/>
            <person name="Uchiyama I."/>
            <person name="Ito T."/>
            <person name="Fujiyama A."/>
            <person name="Inagaki F."/>
            <person name="Takami H."/>
        </authorList>
    </citation>
    <scope>NUCLEOTIDE SEQUENCE</scope>
    <source>
        <strain evidence="2">Expedition CK06-06</strain>
    </source>
</reference>
<proteinExistence type="predicted"/>
<dbReference type="SUPFAM" id="SSF51726">
    <property type="entry name" value="UROD/MetE-like"/>
    <property type="match status" value="1"/>
</dbReference>
<dbReference type="EMBL" id="BARV01034166">
    <property type="protein sequence ID" value="GAI57421.1"/>
    <property type="molecule type" value="Genomic_DNA"/>
</dbReference>
<accession>X1QRJ9</accession>
<feature type="non-terminal residue" evidence="2">
    <location>
        <position position="77"/>
    </location>
</feature>
<name>X1QRJ9_9ZZZZ</name>
<dbReference type="InterPro" id="IPR052024">
    <property type="entry name" value="Methanogen_methyltrans"/>
</dbReference>
<dbReference type="GO" id="GO:0004853">
    <property type="term" value="F:uroporphyrinogen decarboxylase activity"/>
    <property type="evidence" value="ECO:0007669"/>
    <property type="project" value="InterPro"/>
</dbReference>
<organism evidence="2">
    <name type="scientific">marine sediment metagenome</name>
    <dbReference type="NCBI Taxonomy" id="412755"/>
    <lineage>
        <taxon>unclassified sequences</taxon>
        <taxon>metagenomes</taxon>
        <taxon>ecological metagenomes</taxon>
    </lineage>
</organism>
<feature type="domain" description="Uroporphyrinogen decarboxylase (URO-D)" evidence="1">
    <location>
        <begin position="2"/>
        <end position="75"/>
    </location>
</feature>